<evidence type="ECO:0000256" key="5">
    <source>
        <dbReference type="ARBA" id="ARBA00023065"/>
    </source>
</evidence>
<feature type="transmembrane region" description="Helical" evidence="8">
    <location>
        <begin position="93"/>
        <end position="112"/>
    </location>
</feature>
<keyword evidence="6 7" id="KW-0407">Ion channel</keyword>
<evidence type="ECO:0000256" key="4">
    <source>
        <dbReference type="ARBA" id="ARBA00022958"/>
    </source>
</evidence>
<feature type="transmembrane region" description="Helical" evidence="8">
    <location>
        <begin position="66"/>
        <end position="86"/>
    </location>
</feature>
<evidence type="ECO:0000313" key="10">
    <source>
        <dbReference type="Proteomes" id="UP001497512"/>
    </source>
</evidence>
<keyword evidence="1 7" id="KW-0813">Transport</keyword>
<evidence type="ECO:0000256" key="8">
    <source>
        <dbReference type="SAM" id="Phobius"/>
    </source>
</evidence>
<keyword evidence="4 7" id="KW-0630">Potassium</keyword>
<keyword evidence="7 8" id="KW-0812">Transmembrane</keyword>
<evidence type="ECO:0000256" key="2">
    <source>
        <dbReference type="ARBA" id="ARBA00022538"/>
    </source>
</evidence>
<dbReference type="EMBL" id="OZ019904">
    <property type="protein sequence ID" value="CAK9200263.1"/>
    <property type="molecule type" value="Genomic_DNA"/>
</dbReference>
<keyword evidence="2 7" id="KW-0633">Potassium transport</keyword>
<keyword evidence="8" id="KW-1133">Transmembrane helix</keyword>
<sequence>MQIYVLLLPFHLLFLIMFSSPIVLGSLFMGLYLLDMDSLYIPKDQASQQKSSLVDSLFGLAGKDQFKIFIFSLLLSTLLGFTRVDVRSSYNLLVANLNTLLVQLIFVVHQWLSQHCEPIHWSQVALITKDKFSEHKTLHPDQMPLNSFITRLNLADPQDMVLIECKFELVFWHFLTSPGQLSLFITTVLLQLMCPEFSRLSFICHIIDEQSPLCALDIETLKTQDASLTITVSAVECSSQQPVFSEHLYAVGDGDILWDC</sequence>
<organism evidence="9 10">
    <name type="scientific">Sphagnum troendelagicum</name>
    <dbReference type="NCBI Taxonomy" id="128251"/>
    <lineage>
        <taxon>Eukaryota</taxon>
        <taxon>Viridiplantae</taxon>
        <taxon>Streptophyta</taxon>
        <taxon>Embryophyta</taxon>
        <taxon>Bryophyta</taxon>
        <taxon>Sphagnophytina</taxon>
        <taxon>Sphagnopsida</taxon>
        <taxon>Sphagnales</taxon>
        <taxon>Sphagnaceae</taxon>
        <taxon>Sphagnum</taxon>
    </lineage>
</organism>
<keyword evidence="8" id="KW-0472">Membrane</keyword>
<evidence type="ECO:0000256" key="6">
    <source>
        <dbReference type="ARBA" id="ARBA00023303"/>
    </source>
</evidence>
<dbReference type="SUPFAM" id="SSF81296">
    <property type="entry name" value="E set domains"/>
    <property type="match status" value="1"/>
</dbReference>
<comment type="similarity">
    <text evidence="7">Belongs to the inward rectifier-type potassium channel (TC 1.A.2.1) family.</text>
</comment>
<dbReference type="Proteomes" id="UP001497512">
    <property type="component" value="Chromosome 12"/>
</dbReference>
<keyword evidence="10" id="KW-1185">Reference proteome</keyword>
<keyword evidence="5 7" id="KW-0406">Ion transport</keyword>
<keyword evidence="3 7" id="KW-0851">Voltage-gated channel</keyword>
<comment type="subcellular location">
    <subcellularLocation>
        <location evidence="7">Membrane</location>
        <topology evidence="7">Multi-pass membrane protein</topology>
    </subcellularLocation>
</comment>
<reference evidence="9" key="1">
    <citation type="submission" date="2024-02" db="EMBL/GenBank/DDBJ databases">
        <authorList>
            <consortium name="ELIXIR-Norway"/>
            <consortium name="Elixir Norway"/>
        </authorList>
    </citation>
    <scope>NUCLEOTIDE SEQUENCE</scope>
</reference>
<dbReference type="InterPro" id="IPR016449">
    <property type="entry name" value="K_chnl_inward-rec_Kir"/>
</dbReference>
<gene>
    <name evidence="9" type="ORF">CSSPTR1EN2_LOCUS5349</name>
</gene>
<dbReference type="PANTHER" id="PTHR11767">
    <property type="entry name" value="INWARD RECTIFIER POTASSIUM CHANNEL"/>
    <property type="match status" value="1"/>
</dbReference>
<evidence type="ECO:0000256" key="1">
    <source>
        <dbReference type="ARBA" id="ARBA00022448"/>
    </source>
</evidence>
<evidence type="ECO:0000256" key="7">
    <source>
        <dbReference type="RuleBase" id="RU003822"/>
    </source>
</evidence>
<dbReference type="InterPro" id="IPR014756">
    <property type="entry name" value="Ig_E-set"/>
</dbReference>
<name>A0ABP0TMD1_9BRYO</name>
<dbReference type="InterPro" id="IPR013518">
    <property type="entry name" value="K_chnl_inward-rec_Kir_cyto"/>
</dbReference>
<feature type="transmembrane region" description="Helical" evidence="8">
    <location>
        <begin position="12"/>
        <end position="34"/>
    </location>
</feature>
<proteinExistence type="inferred from homology"/>
<evidence type="ECO:0000313" key="9">
    <source>
        <dbReference type="EMBL" id="CAK9200263.1"/>
    </source>
</evidence>
<protein>
    <submittedName>
        <fullName evidence="9">Uncharacterized protein</fullName>
    </submittedName>
</protein>
<evidence type="ECO:0000256" key="3">
    <source>
        <dbReference type="ARBA" id="ARBA00022882"/>
    </source>
</evidence>
<dbReference type="PANTHER" id="PTHR11767:SF105">
    <property type="entry name" value="INWARD RECTIFIER POTASSIUM CHANNEL C-TERMINAL DOMAIN-CONTAINING PROTEIN"/>
    <property type="match status" value="1"/>
</dbReference>
<dbReference type="Gene3D" id="2.60.40.1400">
    <property type="entry name" value="G protein-activated inward rectifier potassium channel 1"/>
    <property type="match status" value="1"/>
</dbReference>
<accession>A0ABP0TMD1</accession>